<evidence type="ECO:0000313" key="2">
    <source>
        <dbReference type="EMBL" id="ORY08080.1"/>
    </source>
</evidence>
<gene>
    <name evidence="2" type="ORF">LY90DRAFT_519048</name>
</gene>
<dbReference type="Proteomes" id="UP000193920">
    <property type="component" value="Unassembled WGS sequence"/>
</dbReference>
<proteinExistence type="predicted"/>
<dbReference type="EMBL" id="MCOG01000425">
    <property type="protein sequence ID" value="ORY08080.1"/>
    <property type="molecule type" value="Genomic_DNA"/>
</dbReference>
<dbReference type="AlphaFoldDB" id="A0A1Y1ZCS8"/>
<reference evidence="2 3" key="1">
    <citation type="submission" date="2016-08" db="EMBL/GenBank/DDBJ databases">
        <title>A Parts List for Fungal Cellulosomes Revealed by Comparative Genomics.</title>
        <authorList>
            <consortium name="DOE Joint Genome Institute"/>
            <person name="Haitjema C.H."/>
            <person name="Gilmore S.P."/>
            <person name="Henske J.K."/>
            <person name="Solomon K.V."/>
            <person name="De Groot R."/>
            <person name="Kuo A."/>
            <person name="Mondo S.J."/>
            <person name="Salamov A.A."/>
            <person name="Labutti K."/>
            <person name="Zhao Z."/>
            <person name="Chiniquy J."/>
            <person name="Barry K."/>
            <person name="Brewer H.M."/>
            <person name="Purvine S.O."/>
            <person name="Wright A.T."/>
            <person name="Boxma B."/>
            <person name="Van Alen T."/>
            <person name="Hackstein J.H."/>
            <person name="Baker S.E."/>
            <person name="Grigoriev I.V."/>
            <person name="O'Malley M.A."/>
        </authorList>
    </citation>
    <scope>NUCLEOTIDE SEQUENCE [LARGE SCALE GENOMIC DNA]</scope>
    <source>
        <strain evidence="2 3">G1</strain>
    </source>
</reference>
<protein>
    <submittedName>
        <fullName evidence="2">Uncharacterized protein</fullName>
    </submittedName>
</protein>
<sequence length="324" mass="38178">MNEFRFDDKAIKSFINTTNIYLHVPNTMFSNNFKYQYLKKLKNYHIEFKKNNYSYNNNNNNKVFKENNSDSSSSKVINKNKKKNKKRSLLYKNIVLRIVYKPEEVEDGSITFNCSLESLYNIYKIFGILPAQVYLVRTKILSINDRNLSRMIKKLKTSEMESNSFEVENLGELDTTHFHYNISLRVNNAQQTNGFNICFIVVVSSTGTKCISQPISLISINRFCQKEASLLERLIVKKDYESFQYYDNILFTEDDRHLFKANFNYGIKLHKFNTDFDINNLTMDMMLNCFKELTTIDNDDDEKIVNQTIRNYSRSIVSIKNLIS</sequence>
<keyword evidence="3" id="KW-1185">Reference proteome</keyword>
<comment type="caution">
    <text evidence="2">The sequence shown here is derived from an EMBL/GenBank/DDBJ whole genome shotgun (WGS) entry which is preliminary data.</text>
</comment>
<accession>A0A1Y1ZCS8</accession>
<evidence type="ECO:0000313" key="3">
    <source>
        <dbReference type="Proteomes" id="UP000193920"/>
    </source>
</evidence>
<name>A0A1Y1ZCS8_9FUNG</name>
<feature type="region of interest" description="Disordered" evidence="1">
    <location>
        <begin position="57"/>
        <end position="81"/>
    </location>
</feature>
<organism evidence="2 3">
    <name type="scientific">Neocallimastix californiae</name>
    <dbReference type="NCBI Taxonomy" id="1754190"/>
    <lineage>
        <taxon>Eukaryota</taxon>
        <taxon>Fungi</taxon>
        <taxon>Fungi incertae sedis</taxon>
        <taxon>Chytridiomycota</taxon>
        <taxon>Chytridiomycota incertae sedis</taxon>
        <taxon>Neocallimastigomycetes</taxon>
        <taxon>Neocallimastigales</taxon>
        <taxon>Neocallimastigaceae</taxon>
        <taxon>Neocallimastix</taxon>
    </lineage>
</organism>
<evidence type="ECO:0000256" key="1">
    <source>
        <dbReference type="SAM" id="MobiDB-lite"/>
    </source>
</evidence>